<feature type="region of interest" description="Disordered" evidence="1">
    <location>
        <begin position="37"/>
        <end position="80"/>
    </location>
</feature>
<sequence>MPARADLRFRWTDATRAVGRSGAALVSTLARGGGAGEAEGAVRVSPPYGRPRRTGARAAGRGRAGYDAGTVSSKAVPAER</sequence>
<dbReference type="Proteomes" id="UP000642014">
    <property type="component" value="Unassembled WGS sequence"/>
</dbReference>
<reference evidence="2 3" key="1">
    <citation type="journal article" date="2014" name="Int. J. Syst. Evol. Microbiol.">
        <title>Complete genome sequence of Corynebacterium casei LMG S-19264T (=DSM 44701T), isolated from a smear-ripened cheese.</title>
        <authorList>
            <consortium name="US DOE Joint Genome Institute (JGI-PGF)"/>
            <person name="Walter F."/>
            <person name="Albersmeier A."/>
            <person name="Kalinowski J."/>
            <person name="Ruckert C."/>
        </authorList>
    </citation>
    <scope>NUCLEOTIDE SEQUENCE [LARGE SCALE GENOMIC DNA]</scope>
    <source>
        <strain evidence="2 3">JCM 4205</strain>
    </source>
</reference>
<evidence type="ECO:0000313" key="3">
    <source>
        <dbReference type="Proteomes" id="UP000642014"/>
    </source>
</evidence>
<dbReference type="EMBL" id="BMSJ01000004">
    <property type="protein sequence ID" value="GGR23474.1"/>
    <property type="molecule type" value="Genomic_DNA"/>
</dbReference>
<organism evidence="2 3">
    <name type="scientific">Streptomyces cinereoruber</name>
    <dbReference type="NCBI Taxonomy" id="67260"/>
    <lineage>
        <taxon>Bacteria</taxon>
        <taxon>Bacillati</taxon>
        <taxon>Actinomycetota</taxon>
        <taxon>Actinomycetes</taxon>
        <taxon>Kitasatosporales</taxon>
        <taxon>Streptomycetaceae</taxon>
        <taxon>Streptomyces</taxon>
    </lineage>
</organism>
<proteinExistence type="predicted"/>
<evidence type="ECO:0000313" key="2">
    <source>
        <dbReference type="EMBL" id="GGR23474.1"/>
    </source>
</evidence>
<comment type="caution">
    <text evidence="2">The sequence shown here is derived from an EMBL/GenBank/DDBJ whole genome shotgun (WGS) entry which is preliminary data.</text>
</comment>
<name>A0AAV4KJM1_9ACTN</name>
<dbReference type="AlphaFoldDB" id="A0AAV4KJM1"/>
<accession>A0AAV4KJM1</accession>
<evidence type="ECO:0000256" key="1">
    <source>
        <dbReference type="SAM" id="MobiDB-lite"/>
    </source>
</evidence>
<gene>
    <name evidence="2" type="ORF">GCM10010497_27130</name>
</gene>
<feature type="compositionally biased region" description="Low complexity" evidence="1">
    <location>
        <begin position="56"/>
        <end position="70"/>
    </location>
</feature>
<protein>
    <submittedName>
        <fullName evidence="2">Uncharacterized protein</fullName>
    </submittedName>
</protein>